<dbReference type="SUPFAM" id="SSF54695">
    <property type="entry name" value="POZ domain"/>
    <property type="match status" value="1"/>
</dbReference>
<comment type="function">
    <text evidence="7">Probable substrate-specific adapter of an E3 ubiquitin-protein ligase complex which mediates the ubiquitination and subsequent proteasomal degradation of target proteins. May have a role in synapse differentiation and growth.</text>
</comment>
<dbReference type="InterPro" id="IPR011705">
    <property type="entry name" value="BACK"/>
</dbReference>
<name>A0A6P8ZZL0_THRPL</name>
<dbReference type="Gene3D" id="3.30.710.10">
    <property type="entry name" value="Potassium Channel Kv1.1, Chain A"/>
    <property type="match status" value="1"/>
</dbReference>
<dbReference type="SUPFAM" id="SSF117281">
    <property type="entry name" value="Kelch motif"/>
    <property type="match status" value="1"/>
</dbReference>
<dbReference type="Proteomes" id="UP000515158">
    <property type="component" value="Unplaced"/>
</dbReference>
<evidence type="ECO:0000256" key="1">
    <source>
        <dbReference type="ARBA" id="ARBA00004906"/>
    </source>
</evidence>
<dbReference type="Pfam" id="PF24681">
    <property type="entry name" value="Kelch_KLHDC2_KLHL20_DRC7"/>
    <property type="match status" value="1"/>
</dbReference>
<dbReference type="InterPro" id="IPR000210">
    <property type="entry name" value="BTB/POZ_dom"/>
</dbReference>
<proteinExistence type="predicted"/>
<dbReference type="Pfam" id="PF01344">
    <property type="entry name" value="Kelch_1"/>
    <property type="match status" value="2"/>
</dbReference>
<dbReference type="AlphaFoldDB" id="A0A6P8ZZL0"/>
<comment type="pathway">
    <text evidence="1">Protein modification; protein ubiquitination.</text>
</comment>
<dbReference type="CDD" id="cd18450">
    <property type="entry name" value="BACK_KLHL10"/>
    <property type="match status" value="1"/>
</dbReference>
<dbReference type="Gene3D" id="2.120.10.80">
    <property type="entry name" value="Kelch-type beta propeller"/>
    <property type="match status" value="2"/>
</dbReference>
<dbReference type="Pfam" id="PF07707">
    <property type="entry name" value="BACK"/>
    <property type="match status" value="1"/>
</dbReference>
<dbReference type="SMART" id="SM00612">
    <property type="entry name" value="Kelch"/>
    <property type="match status" value="6"/>
</dbReference>
<dbReference type="Pfam" id="PF00651">
    <property type="entry name" value="BTB"/>
    <property type="match status" value="1"/>
</dbReference>
<feature type="region of interest" description="Disordered" evidence="8">
    <location>
        <begin position="13"/>
        <end position="34"/>
    </location>
</feature>
<keyword evidence="5" id="KW-0833">Ubl conjugation pathway</keyword>
<evidence type="ECO:0000313" key="10">
    <source>
        <dbReference type="Proteomes" id="UP000515158"/>
    </source>
</evidence>
<evidence type="ECO:0000256" key="8">
    <source>
        <dbReference type="SAM" id="MobiDB-lite"/>
    </source>
</evidence>
<dbReference type="GeneID" id="117651174"/>
<dbReference type="GO" id="GO:0016567">
    <property type="term" value="P:protein ubiquitination"/>
    <property type="evidence" value="ECO:0007669"/>
    <property type="project" value="UniProtKB-UniPathway"/>
</dbReference>
<gene>
    <name evidence="11" type="primary">LOC117651174</name>
</gene>
<evidence type="ECO:0000313" key="11">
    <source>
        <dbReference type="RefSeq" id="XP_034250872.1"/>
    </source>
</evidence>
<dbReference type="InterPro" id="IPR006652">
    <property type="entry name" value="Kelch_1"/>
</dbReference>
<evidence type="ECO:0000256" key="6">
    <source>
        <dbReference type="ARBA" id="ARBA00023203"/>
    </source>
</evidence>
<dbReference type="InterPro" id="IPR015915">
    <property type="entry name" value="Kelch-typ_b-propeller"/>
</dbReference>
<reference evidence="11" key="1">
    <citation type="submission" date="2025-08" db="UniProtKB">
        <authorList>
            <consortium name="RefSeq"/>
        </authorList>
    </citation>
    <scope>IDENTIFICATION</scope>
    <source>
        <tissue evidence="11">Total insect</tissue>
    </source>
</reference>
<evidence type="ECO:0000256" key="7">
    <source>
        <dbReference type="ARBA" id="ARBA00043912"/>
    </source>
</evidence>
<dbReference type="PROSITE" id="PS50097">
    <property type="entry name" value="BTB"/>
    <property type="match status" value="1"/>
</dbReference>
<evidence type="ECO:0000256" key="3">
    <source>
        <dbReference type="ARBA" id="ARBA00022441"/>
    </source>
</evidence>
<dbReference type="RefSeq" id="XP_034250872.1">
    <property type="nucleotide sequence ID" value="XM_034394981.1"/>
</dbReference>
<dbReference type="Gene3D" id="1.25.40.420">
    <property type="match status" value="1"/>
</dbReference>
<dbReference type="FunFam" id="1.25.40.420:FF:000001">
    <property type="entry name" value="Kelch-like family member 12"/>
    <property type="match status" value="1"/>
</dbReference>
<dbReference type="PRINTS" id="PR00501">
    <property type="entry name" value="KELCHREPEAT"/>
</dbReference>
<feature type="domain" description="BTB" evidence="9">
    <location>
        <begin position="76"/>
        <end position="146"/>
    </location>
</feature>
<dbReference type="InterPro" id="IPR017096">
    <property type="entry name" value="BTB-kelch_protein"/>
</dbReference>
<dbReference type="SMART" id="SM00225">
    <property type="entry name" value="BTB"/>
    <property type="match status" value="1"/>
</dbReference>
<sequence length="634" mass="70472">MELDLTGTMHNKKGLARLARAPQPPGSTEAALPSIPLPIPTLGASACAHRPAATGSRSEAHFPQVWNELRLNQQLCDGAIRCADGKVLKVHRAILSAVSPYFKALFTNSFSGGQHEASEVRLAEASSDVVRPILDYAYTGQCGVTARNVERLLPLADRLDVVGVVQQCCHFLLREMQPDNCLGIFRFAQQYFCSDLEASGRRFILHHFRHILHESAELYDLQAGELCRLLSDDELNARSEDLVFEAIRRWVDRDVPGRRQHLADLLACVRFGLTSLPFLQNTVLQYGPIGEDQVLQEALAPARAFLADAEAKGGDVDLRNPLARPRVPHEILFAVGGWSASSPTNSVETYDCRANRWCLSFSTDTQPRAYHGLVELDGLIYMIGGFDGVEHHNTVRSFNPVTREWREQACMYQARCYVSVCTLGGEIYAVGGFDGRSRMKSAETYDPQKNQWRLIPSMNRARSDASAATLNNKVYIAGGFNGQELLSCAEVFDPGTLQWTCITRMQNLRSGVSLLAHRGYLYALGGFNGNGRLKSGERYDPMVDMWQPIPDMLHPRSNFAAVILDDHIYVIGGFNGVIIPNTECFDVDSNKWREANMMNLNRSALSAVVLSGLPTAEEYSYLQLLQQEQCVEVQ</sequence>
<keyword evidence="4" id="KW-0677">Repeat</keyword>
<keyword evidence="3" id="KW-0880">Kelch repeat</keyword>
<keyword evidence="6" id="KW-0009">Actin-binding</keyword>
<protein>
    <recommendedName>
        <fullName evidence="2">Kelch-like protein diablo</fullName>
    </recommendedName>
</protein>
<dbReference type="InParanoid" id="A0A6P8ZZL0"/>
<dbReference type="KEGG" id="tpal:117651174"/>
<accession>A0A6P8ZZL0</accession>
<evidence type="ECO:0000256" key="5">
    <source>
        <dbReference type="ARBA" id="ARBA00022786"/>
    </source>
</evidence>
<dbReference type="InterPro" id="IPR011333">
    <property type="entry name" value="SKP1/BTB/POZ_sf"/>
</dbReference>
<dbReference type="PANTHER" id="PTHR24412:SF172">
    <property type="entry name" value="KELCH-LIKE PROTEIN 10"/>
    <property type="match status" value="1"/>
</dbReference>
<dbReference type="PIRSF" id="PIRSF037037">
    <property type="entry name" value="Kelch-like_protein_gigaxonin"/>
    <property type="match status" value="1"/>
</dbReference>
<dbReference type="PANTHER" id="PTHR24412">
    <property type="entry name" value="KELCH PROTEIN"/>
    <property type="match status" value="1"/>
</dbReference>
<evidence type="ECO:0000259" key="9">
    <source>
        <dbReference type="PROSITE" id="PS50097"/>
    </source>
</evidence>
<keyword evidence="10" id="KW-1185">Reference proteome</keyword>
<evidence type="ECO:0000256" key="2">
    <source>
        <dbReference type="ARBA" id="ARBA00013699"/>
    </source>
</evidence>
<dbReference type="UniPathway" id="UPA00143"/>
<dbReference type="SMART" id="SM00875">
    <property type="entry name" value="BACK"/>
    <property type="match status" value="1"/>
</dbReference>
<dbReference type="OrthoDB" id="191037at2759"/>
<evidence type="ECO:0000256" key="4">
    <source>
        <dbReference type="ARBA" id="ARBA00022737"/>
    </source>
</evidence>
<dbReference type="GO" id="GO:0003779">
    <property type="term" value="F:actin binding"/>
    <property type="evidence" value="ECO:0007669"/>
    <property type="project" value="UniProtKB-KW"/>
</dbReference>
<organism evidence="11">
    <name type="scientific">Thrips palmi</name>
    <name type="common">Melon thrips</name>
    <dbReference type="NCBI Taxonomy" id="161013"/>
    <lineage>
        <taxon>Eukaryota</taxon>
        <taxon>Metazoa</taxon>
        <taxon>Ecdysozoa</taxon>
        <taxon>Arthropoda</taxon>
        <taxon>Hexapoda</taxon>
        <taxon>Insecta</taxon>
        <taxon>Pterygota</taxon>
        <taxon>Neoptera</taxon>
        <taxon>Paraneoptera</taxon>
        <taxon>Thysanoptera</taxon>
        <taxon>Terebrantia</taxon>
        <taxon>Thripoidea</taxon>
        <taxon>Thripidae</taxon>
        <taxon>Thrips</taxon>
    </lineage>
</organism>